<dbReference type="Gene3D" id="3.40.50.1820">
    <property type="entry name" value="alpha/beta hydrolase"/>
    <property type="match status" value="1"/>
</dbReference>
<protein>
    <recommendedName>
        <fullName evidence="2">prolyl oligopeptidase</fullName>
        <ecNumber evidence="2">3.4.21.26</ecNumber>
    </recommendedName>
</protein>
<dbReference type="RefSeq" id="WP_223104683.1">
    <property type="nucleotide sequence ID" value="NZ_CP061913.1"/>
</dbReference>
<dbReference type="PANTHER" id="PTHR42881">
    <property type="entry name" value="PROLYL ENDOPEPTIDASE"/>
    <property type="match status" value="1"/>
</dbReference>
<dbReference type="InterPro" id="IPR002470">
    <property type="entry name" value="Peptidase_S9A"/>
</dbReference>
<dbReference type="PRINTS" id="PR00862">
    <property type="entry name" value="PROLIGOPTASE"/>
</dbReference>
<comment type="catalytic activity">
    <reaction evidence="1">
        <text>Hydrolysis of Pro-|-Xaa &gt;&gt; Ala-|-Xaa in oligopeptides.</text>
        <dbReference type="EC" id="3.4.21.26"/>
    </reaction>
</comment>
<proteinExistence type="predicted"/>
<sequence>MTTEATWLEAEYTSLVARLRAIGELRMVGAAGGEPVLLRQSAGASVPVLVLPGGDVIEPGRLRSDPAARFDLVVAAPDRRLFAATVSAGGSERARLVVFDRDGRLIRDVGDVSWHSPVGWRPDGSGVLYFPADAADPFRRVLSCVALDGGPVPLRDLGRAAQVTMSVGRNPLVVALGVARQAAATDRVVAVSLDDECSQVLAEHVLPTGGVRVTAKAMTGGLGITLVHHPDRPCSAYLVDLRAAAGVTDGRPLFQGSDETRLTDACFVPGVDGGSFAFVQRGVGGDELYGVPAAGGPAWPVAGVGRGTLIAPVATGRPDELLVAYEDFGTPTRVYRQHLRSGASEPAARLDERGVPDVRHRLLRVPAGDGEWIPVHELTPAGDATDPDGPVLVSMYGGFGVAETPRCAATNLAWIARGHRCVLVCPRGGSERGPGWHEAGRGRRKGRGLTDLVEAIGHLQDTGRLCAATTVAFGASHGGTLLASAVLSAPDRFRAAAIVAAPLDLLRLDTHVMGRLWRHEFGDSADPDDAAALRAVSPLSLVRPGGRYPDLLLLASSSDERVPVAQSRDFADAVRAAHPDNRVTLRDPQTAHVPRTADTQLRMTVEVLAFLEAATGRK</sequence>
<keyword evidence="5" id="KW-1185">Reference proteome</keyword>
<evidence type="ECO:0000256" key="2">
    <source>
        <dbReference type="ARBA" id="ARBA00011897"/>
    </source>
</evidence>
<dbReference type="InterPro" id="IPR051167">
    <property type="entry name" value="Prolyl_oligopep/macrocyclase"/>
</dbReference>
<dbReference type="SUPFAM" id="SSF53474">
    <property type="entry name" value="alpha/beta-Hydrolases"/>
    <property type="match status" value="1"/>
</dbReference>
<evidence type="ECO:0000313" key="5">
    <source>
        <dbReference type="Proteomes" id="UP001589608"/>
    </source>
</evidence>
<reference evidence="4 5" key="1">
    <citation type="submission" date="2024-09" db="EMBL/GenBank/DDBJ databases">
        <authorList>
            <person name="Sun Q."/>
            <person name="Mori K."/>
        </authorList>
    </citation>
    <scope>NUCLEOTIDE SEQUENCE [LARGE SCALE GENOMIC DNA]</scope>
    <source>
        <strain evidence="4 5">JCM 3307</strain>
    </source>
</reference>
<comment type="caution">
    <text evidence="4">The sequence shown here is derived from an EMBL/GenBank/DDBJ whole genome shotgun (WGS) entry which is preliminary data.</text>
</comment>
<feature type="domain" description="Peptidase S9 prolyl oligopeptidase catalytic" evidence="3">
    <location>
        <begin position="411"/>
        <end position="616"/>
    </location>
</feature>
<organism evidence="4 5">
    <name type="scientific">Dactylosporangium vinaceum</name>
    <dbReference type="NCBI Taxonomy" id="53362"/>
    <lineage>
        <taxon>Bacteria</taxon>
        <taxon>Bacillati</taxon>
        <taxon>Actinomycetota</taxon>
        <taxon>Actinomycetes</taxon>
        <taxon>Micromonosporales</taxon>
        <taxon>Micromonosporaceae</taxon>
        <taxon>Dactylosporangium</taxon>
    </lineage>
</organism>
<dbReference type="Gene3D" id="2.130.10.120">
    <property type="entry name" value="Prolyl oligopeptidase, N-terminal domain"/>
    <property type="match status" value="1"/>
</dbReference>
<dbReference type="InterPro" id="IPR029058">
    <property type="entry name" value="AB_hydrolase_fold"/>
</dbReference>
<name>A0ABV5MD44_9ACTN</name>
<dbReference type="PANTHER" id="PTHR42881:SF2">
    <property type="entry name" value="PROLYL ENDOPEPTIDASE"/>
    <property type="match status" value="1"/>
</dbReference>
<evidence type="ECO:0000259" key="3">
    <source>
        <dbReference type="Pfam" id="PF00326"/>
    </source>
</evidence>
<evidence type="ECO:0000256" key="1">
    <source>
        <dbReference type="ARBA" id="ARBA00001070"/>
    </source>
</evidence>
<dbReference type="EC" id="3.4.21.26" evidence="2"/>
<dbReference type="Proteomes" id="UP001589608">
    <property type="component" value="Unassembled WGS sequence"/>
</dbReference>
<evidence type="ECO:0000313" key="4">
    <source>
        <dbReference type="EMBL" id="MFB9446772.1"/>
    </source>
</evidence>
<dbReference type="InterPro" id="IPR001375">
    <property type="entry name" value="Peptidase_S9_cat"/>
</dbReference>
<dbReference type="SUPFAM" id="SSF50993">
    <property type="entry name" value="Peptidase/esterase 'gauge' domain"/>
    <property type="match status" value="1"/>
</dbReference>
<gene>
    <name evidence="4" type="ORF">ACFFTR_27090</name>
</gene>
<dbReference type="EMBL" id="JBHMCA010000049">
    <property type="protein sequence ID" value="MFB9446772.1"/>
    <property type="molecule type" value="Genomic_DNA"/>
</dbReference>
<accession>A0ABV5MD44</accession>
<dbReference type="Pfam" id="PF00326">
    <property type="entry name" value="Peptidase_S9"/>
    <property type="match status" value="1"/>
</dbReference>